<feature type="domain" description="Ketoreductase" evidence="3">
    <location>
        <begin position="12"/>
        <end position="191"/>
    </location>
</feature>
<keyword evidence="5" id="KW-1185">Reference proteome</keyword>
<proteinExistence type="inferred from homology"/>
<dbReference type="InterPro" id="IPR036291">
    <property type="entry name" value="NAD(P)-bd_dom_sf"/>
</dbReference>
<evidence type="ECO:0000256" key="1">
    <source>
        <dbReference type="ARBA" id="ARBA00006484"/>
    </source>
</evidence>
<evidence type="ECO:0000256" key="2">
    <source>
        <dbReference type="ARBA" id="ARBA00023002"/>
    </source>
</evidence>
<dbReference type="PANTHER" id="PTHR43639">
    <property type="entry name" value="OXIDOREDUCTASE, SHORT-CHAIN DEHYDROGENASE/REDUCTASE FAMILY (AFU_ORTHOLOGUE AFUA_5G02870)"/>
    <property type="match status" value="1"/>
</dbReference>
<reference evidence="4 5" key="1">
    <citation type="submission" date="2019-03" db="EMBL/GenBank/DDBJ databases">
        <title>Genomic analyses of the natural microbiome of Caenorhabditis elegans.</title>
        <authorList>
            <person name="Samuel B."/>
        </authorList>
    </citation>
    <scope>NUCLEOTIDE SEQUENCE [LARGE SCALE GENOMIC DNA]</scope>
    <source>
        <strain evidence="4 5">JUb89</strain>
    </source>
</reference>
<dbReference type="SUPFAM" id="SSF51735">
    <property type="entry name" value="NAD(P)-binding Rossmann-fold domains"/>
    <property type="match status" value="1"/>
</dbReference>
<dbReference type="AlphaFoldDB" id="A0A4R1Y061"/>
<comment type="caution">
    <text evidence="4">The sequence shown here is derived from an EMBL/GenBank/DDBJ whole genome shotgun (WGS) entry which is preliminary data.</text>
</comment>
<evidence type="ECO:0000313" key="5">
    <source>
        <dbReference type="Proteomes" id="UP000294963"/>
    </source>
</evidence>
<sequence>MSVSTSAPFKSKIAFIQGGARGIGAAIALKLAEQGAAVAFTYVNSDAKAQALVAALQSLGTRALAIKADSADADAVKNAILTVVNTWGNLDILVNNAGILAMAPIDSLSLEDFDRSFAVNVRSAFVASQVASQHMNEHGRIINIGSINAERVPFQGATAYAMSKSALVGLTKALAQDLAPRKITVNNVQPGPVNTDLNPDQGELAEGLKQMIALGRYGQASEIADFVSYLCSPSAAYITGASLNIDGGFSI</sequence>
<dbReference type="OrthoDB" id="154414at2"/>
<dbReference type="Pfam" id="PF13561">
    <property type="entry name" value="adh_short_C2"/>
    <property type="match status" value="1"/>
</dbReference>
<protein>
    <submittedName>
        <fullName evidence="4">3-oxoacyl-[acyl-carrier protein] reductase</fullName>
    </submittedName>
</protein>
<dbReference type="PANTHER" id="PTHR43639:SF1">
    <property type="entry name" value="SHORT-CHAIN DEHYDROGENASE_REDUCTASE FAMILY PROTEIN"/>
    <property type="match status" value="1"/>
</dbReference>
<keyword evidence="2" id="KW-0560">Oxidoreductase</keyword>
<dbReference type="GO" id="GO:0016491">
    <property type="term" value="F:oxidoreductase activity"/>
    <property type="evidence" value="ECO:0007669"/>
    <property type="project" value="UniProtKB-KW"/>
</dbReference>
<gene>
    <name evidence="4" type="ORF">EC844_102133</name>
</gene>
<dbReference type="InterPro" id="IPR057326">
    <property type="entry name" value="KR_dom"/>
</dbReference>
<accession>A0A4R1Y061</accession>
<dbReference type="PRINTS" id="PR00080">
    <property type="entry name" value="SDRFAMILY"/>
</dbReference>
<evidence type="ECO:0000259" key="3">
    <source>
        <dbReference type="SMART" id="SM00822"/>
    </source>
</evidence>
<name>A0A4R1Y061_ACICA</name>
<comment type="similarity">
    <text evidence="1">Belongs to the short-chain dehydrogenases/reductases (SDR) family.</text>
</comment>
<dbReference type="SMART" id="SM00822">
    <property type="entry name" value="PKS_KR"/>
    <property type="match status" value="1"/>
</dbReference>
<dbReference type="InterPro" id="IPR020904">
    <property type="entry name" value="Sc_DH/Rdtase_CS"/>
</dbReference>
<organism evidence="4 5">
    <name type="scientific">Acinetobacter calcoaceticus</name>
    <dbReference type="NCBI Taxonomy" id="471"/>
    <lineage>
        <taxon>Bacteria</taxon>
        <taxon>Pseudomonadati</taxon>
        <taxon>Pseudomonadota</taxon>
        <taxon>Gammaproteobacteria</taxon>
        <taxon>Moraxellales</taxon>
        <taxon>Moraxellaceae</taxon>
        <taxon>Acinetobacter</taxon>
        <taxon>Acinetobacter calcoaceticus/baumannii complex</taxon>
    </lineage>
</organism>
<dbReference type="Gene3D" id="3.40.50.720">
    <property type="entry name" value="NAD(P)-binding Rossmann-like Domain"/>
    <property type="match status" value="1"/>
</dbReference>
<dbReference type="PRINTS" id="PR00081">
    <property type="entry name" value="GDHRDH"/>
</dbReference>
<dbReference type="FunFam" id="3.40.50.720:FF:000084">
    <property type="entry name" value="Short-chain dehydrogenase reductase"/>
    <property type="match status" value="1"/>
</dbReference>
<dbReference type="PROSITE" id="PS00061">
    <property type="entry name" value="ADH_SHORT"/>
    <property type="match status" value="1"/>
</dbReference>
<evidence type="ECO:0000313" key="4">
    <source>
        <dbReference type="EMBL" id="TCM69866.1"/>
    </source>
</evidence>
<dbReference type="InterPro" id="IPR002347">
    <property type="entry name" value="SDR_fam"/>
</dbReference>
<dbReference type="EMBL" id="SLVJ01000002">
    <property type="protein sequence ID" value="TCM69866.1"/>
    <property type="molecule type" value="Genomic_DNA"/>
</dbReference>
<dbReference type="Proteomes" id="UP000294963">
    <property type="component" value="Unassembled WGS sequence"/>
</dbReference>